<keyword evidence="3" id="KW-1185">Reference proteome</keyword>
<evidence type="ECO:0000313" key="2">
    <source>
        <dbReference type="EMBL" id="GBG97024.1"/>
    </source>
</evidence>
<feature type="transmembrane region" description="Helical" evidence="1">
    <location>
        <begin position="32"/>
        <end position="50"/>
    </location>
</feature>
<dbReference type="EMBL" id="BFFO01000006">
    <property type="protein sequence ID" value="GBG97024.1"/>
    <property type="molecule type" value="Genomic_DNA"/>
</dbReference>
<organism evidence="2 3">
    <name type="scientific">Lactococcus termiticola</name>
    <dbReference type="NCBI Taxonomy" id="2169526"/>
    <lineage>
        <taxon>Bacteria</taxon>
        <taxon>Bacillati</taxon>
        <taxon>Bacillota</taxon>
        <taxon>Bacilli</taxon>
        <taxon>Lactobacillales</taxon>
        <taxon>Streptococcaceae</taxon>
        <taxon>Lactococcus</taxon>
    </lineage>
</organism>
<protein>
    <submittedName>
        <fullName evidence="2">Uncharacterized protein</fullName>
    </submittedName>
</protein>
<accession>A0A2R5HG83</accession>
<evidence type="ECO:0000313" key="3">
    <source>
        <dbReference type="Proteomes" id="UP000245021"/>
    </source>
</evidence>
<reference evidence="2 3" key="1">
    <citation type="journal article" date="2018" name="Genome Announc.">
        <title>Draft Genome Sequence of Lactococcus sp. Strain NtB2 (JCM 32569), Isolated from the Gut of the Higher Termite Nasutitermes takasagoensis.</title>
        <authorList>
            <person name="Noda S."/>
            <person name="Aihara C."/>
            <person name="Yuki M."/>
            <person name="Ohkuma M."/>
        </authorList>
    </citation>
    <scope>NUCLEOTIDE SEQUENCE [LARGE SCALE GENOMIC DNA]</scope>
    <source>
        <strain evidence="2 3">NtB2</strain>
    </source>
</reference>
<dbReference type="Proteomes" id="UP000245021">
    <property type="component" value="Unassembled WGS sequence"/>
</dbReference>
<dbReference type="AlphaFoldDB" id="A0A2R5HG83"/>
<keyword evidence="1" id="KW-0812">Transmembrane</keyword>
<gene>
    <name evidence="2" type="ORF">NtB2_01161</name>
</gene>
<keyword evidence="1" id="KW-1133">Transmembrane helix</keyword>
<evidence type="ECO:0000256" key="1">
    <source>
        <dbReference type="SAM" id="Phobius"/>
    </source>
</evidence>
<comment type="caution">
    <text evidence="2">The sequence shown here is derived from an EMBL/GenBank/DDBJ whole genome shotgun (WGS) entry which is preliminary data.</text>
</comment>
<proteinExistence type="predicted"/>
<keyword evidence="1" id="KW-0472">Membrane</keyword>
<name>A0A2R5HG83_9LACT</name>
<dbReference type="RefSeq" id="WP_165814964.1">
    <property type="nucleotide sequence ID" value="NZ_BFFO01000006.1"/>
</dbReference>
<sequence length="56" mass="6576">MKKSLYRFPIYLIVLFLYLALSAFTGLSDDKLGFIFLIIPIYYLTVRAIPEPKHDH</sequence>